<keyword evidence="3" id="KW-1185">Reference proteome</keyword>
<comment type="caution">
    <text evidence="2">The sequence shown here is derived from an EMBL/GenBank/DDBJ whole genome shotgun (WGS) entry which is preliminary data.</text>
</comment>
<dbReference type="AlphaFoldDB" id="A0AB34GYE0"/>
<reference evidence="2 3" key="1">
    <citation type="submission" date="2022-11" db="EMBL/GenBank/DDBJ databases">
        <title>Whole genome sequence of Eschrichtius robustus ER-17-0199.</title>
        <authorList>
            <person name="Bruniche-Olsen A."/>
            <person name="Black A.N."/>
            <person name="Fields C.J."/>
            <person name="Walden K."/>
            <person name="Dewoody J.A."/>
        </authorList>
    </citation>
    <scope>NUCLEOTIDE SEQUENCE [LARGE SCALE GENOMIC DNA]</scope>
    <source>
        <strain evidence="2">ER-17-0199</strain>
        <tissue evidence="2">Blubber</tissue>
    </source>
</reference>
<evidence type="ECO:0000256" key="1">
    <source>
        <dbReference type="SAM" id="MobiDB-lite"/>
    </source>
</evidence>
<gene>
    <name evidence="2" type="ORF">J1605_007104</name>
</gene>
<dbReference type="Proteomes" id="UP001159641">
    <property type="component" value="Unassembled WGS sequence"/>
</dbReference>
<proteinExistence type="predicted"/>
<name>A0AB34GYE0_ESCRO</name>
<organism evidence="2 3">
    <name type="scientific">Eschrichtius robustus</name>
    <name type="common">California gray whale</name>
    <name type="synonym">Eschrichtius gibbosus</name>
    <dbReference type="NCBI Taxonomy" id="9764"/>
    <lineage>
        <taxon>Eukaryota</taxon>
        <taxon>Metazoa</taxon>
        <taxon>Chordata</taxon>
        <taxon>Craniata</taxon>
        <taxon>Vertebrata</taxon>
        <taxon>Euteleostomi</taxon>
        <taxon>Mammalia</taxon>
        <taxon>Eutheria</taxon>
        <taxon>Laurasiatheria</taxon>
        <taxon>Artiodactyla</taxon>
        <taxon>Whippomorpha</taxon>
        <taxon>Cetacea</taxon>
        <taxon>Mysticeti</taxon>
        <taxon>Eschrichtiidae</taxon>
        <taxon>Eschrichtius</taxon>
    </lineage>
</organism>
<accession>A0AB34GYE0</accession>
<protein>
    <submittedName>
        <fullName evidence="2">Uncharacterized protein</fullName>
    </submittedName>
</protein>
<evidence type="ECO:0000313" key="3">
    <source>
        <dbReference type="Proteomes" id="UP001159641"/>
    </source>
</evidence>
<dbReference type="EMBL" id="JAIQCJ010002014">
    <property type="protein sequence ID" value="KAJ8785507.1"/>
    <property type="molecule type" value="Genomic_DNA"/>
</dbReference>
<sequence length="122" mass="12941">MAENPGLENHRIKSFKNKGRDVEVSVLPRLGPARLARLAAPAPRRQGGAGGRRRAGSCRLAVGRSWPPPLVIAARGWAERAAGRGPGCSRPPELPAQRPGNTGVFGPVTRARPAVGEKEVWS</sequence>
<evidence type="ECO:0000313" key="2">
    <source>
        <dbReference type="EMBL" id="KAJ8785507.1"/>
    </source>
</evidence>
<feature type="region of interest" description="Disordered" evidence="1">
    <location>
        <begin position="81"/>
        <end position="122"/>
    </location>
</feature>